<name>A0ABX1D4W1_9FLAO</name>
<reference evidence="1 2" key="1">
    <citation type="submission" date="2020-03" db="EMBL/GenBank/DDBJ databases">
        <title>Salinimicrobium sp. nov, isolated from SCS.</title>
        <authorList>
            <person name="Cao W.R."/>
        </authorList>
    </citation>
    <scope>NUCLEOTIDE SEQUENCE [LARGE SCALE GENOMIC DNA]</scope>
    <source>
        <strain evidence="2">J15B91</strain>
    </source>
</reference>
<proteinExistence type="predicted"/>
<feature type="non-terminal residue" evidence="1">
    <location>
        <position position="1"/>
    </location>
</feature>
<keyword evidence="2" id="KW-1185">Reference proteome</keyword>
<dbReference type="EMBL" id="JAAVJR010001211">
    <property type="protein sequence ID" value="NJW55490.1"/>
    <property type="molecule type" value="Genomic_DNA"/>
</dbReference>
<sequence length="115" mass="13159">LVGNTYQKDIYEQINGSKRNLLVNSAGGYFDVLDLGDQPQVGGFRNEASLLSYLGRLEYNFDDRYLLNAVLRRDGSSRFSDEHKWGNFPSLSVAWRLSNESFFESNLIDDLKLRA</sequence>
<organism evidence="1 2">
    <name type="scientific">Salinimicrobium oceani</name>
    <dbReference type="NCBI Taxonomy" id="2722702"/>
    <lineage>
        <taxon>Bacteria</taxon>
        <taxon>Pseudomonadati</taxon>
        <taxon>Bacteroidota</taxon>
        <taxon>Flavobacteriia</taxon>
        <taxon>Flavobacteriales</taxon>
        <taxon>Flavobacteriaceae</taxon>
        <taxon>Salinimicrobium</taxon>
    </lineage>
</organism>
<dbReference type="SUPFAM" id="SSF56935">
    <property type="entry name" value="Porins"/>
    <property type="match status" value="1"/>
</dbReference>
<feature type="non-terminal residue" evidence="1">
    <location>
        <position position="115"/>
    </location>
</feature>
<comment type="caution">
    <text evidence="1">The sequence shown here is derived from an EMBL/GenBank/DDBJ whole genome shotgun (WGS) entry which is preliminary data.</text>
</comment>
<protein>
    <submittedName>
        <fullName evidence="1">TonB-dependent receptor</fullName>
    </submittedName>
</protein>
<evidence type="ECO:0000313" key="2">
    <source>
        <dbReference type="Proteomes" id="UP000703674"/>
    </source>
</evidence>
<evidence type="ECO:0000313" key="1">
    <source>
        <dbReference type="EMBL" id="NJW55490.1"/>
    </source>
</evidence>
<keyword evidence="1" id="KW-0675">Receptor</keyword>
<accession>A0ABX1D4W1</accession>
<dbReference type="Proteomes" id="UP000703674">
    <property type="component" value="Unassembled WGS sequence"/>
</dbReference>
<gene>
    <name evidence="1" type="ORF">HC175_21490</name>
</gene>